<dbReference type="SUPFAM" id="SSF53850">
    <property type="entry name" value="Periplasmic binding protein-like II"/>
    <property type="match status" value="1"/>
</dbReference>
<dbReference type="AlphaFoldDB" id="A0A410VJ41"/>
<geneLocation type="plasmid" evidence="2 3">
    <name>unnamed</name>
</geneLocation>
<evidence type="ECO:0000313" key="2">
    <source>
        <dbReference type="EMBL" id="QOZ64221.1"/>
    </source>
</evidence>
<dbReference type="Proteomes" id="UP000593880">
    <property type="component" value="Plasmid unnamed"/>
</dbReference>
<proteinExistence type="predicted"/>
<keyword evidence="2" id="KW-0614">Plasmid</keyword>
<evidence type="ECO:0000313" key="1">
    <source>
        <dbReference type="EMBL" id="GGI27544.1"/>
    </source>
</evidence>
<evidence type="ECO:0000313" key="3">
    <source>
        <dbReference type="Proteomes" id="UP000593880"/>
    </source>
</evidence>
<sequence length="138" mass="15302">MDGARNCLVGRAHSLESGAQTLYVADTGGAMTEVNRELLYGPFEKATGIQVVPVIRSASPTTQIKSMVETKNYMWDCVFGAGADESLQWQQADLLEPLNVSGEFVDQIPEEMRHNPSFMPDISLPLLWYAFPLPPRRS</sequence>
<reference evidence="1" key="3">
    <citation type="submission" date="2022-12" db="EMBL/GenBank/DDBJ databases">
        <authorList>
            <person name="Sun Q."/>
            <person name="Zhou Y."/>
        </authorList>
    </citation>
    <scope>NUCLEOTIDE SEQUENCE</scope>
    <source>
        <strain evidence="1">CGMCC 1.15034</strain>
    </source>
</reference>
<dbReference type="Gene3D" id="3.40.190.10">
    <property type="entry name" value="Periplasmic binding protein-like II"/>
    <property type="match status" value="1"/>
</dbReference>
<accession>A0A410VJ41</accession>
<keyword evidence="3" id="KW-1185">Reference proteome</keyword>
<organism evidence="1 4">
    <name type="scientific">Bradyrhizobium guangdongense</name>
    <dbReference type="NCBI Taxonomy" id="1325090"/>
    <lineage>
        <taxon>Bacteria</taxon>
        <taxon>Pseudomonadati</taxon>
        <taxon>Pseudomonadota</taxon>
        <taxon>Alphaproteobacteria</taxon>
        <taxon>Hyphomicrobiales</taxon>
        <taxon>Nitrobacteraceae</taxon>
        <taxon>Bradyrhizobium</taxon>
    </lineage>
</organism>
<name>A0A410VJ41_9BRAD</name>
<dbReference type="EMBL" id="BMHC01000010">
    <property type="protein sequence ID" value="GGI27544.1"/>
    <property type="molecule type" value="Genomic_DNA"/>
</dbReference>
<gene>
    <name evidence="1" type="ORF">GCM10010987_44920</name>
    <name evidence="2" type="ORF">XH86_35975</name>
</gene>
<dbReference type="Proteomes" id="UP000625079">
    <property type="component" value="Unassembled WGS sequence"/>
</dbReference>
<dbReference type="EMBL" id="CP030058">
    <property type="protein sequence ID" value="QOZ64221.1"/>
    <property type="molecule type" value="Genomic_DNA"/>
</dbReference>
<reference evidence="1" key="1">
    <citation type="journal article" date="2014" name="Int. J. Syst. Evol. Microbiol.">
        <title>Complete genome sequence of Corynebacterium casei LMG S-19264T (=DSM 44701T), isolated from a smear-ripened cheese.</title>
        <authorList>
            <consortium name="US DOE Joint Genome Institute (JGI-PGF)"/>
            <person name="Walter F."/>
            <person name="Albersmeier A."/>
            <person name="Kalinowski J."/>
            <person name="Ruckert C."/>
        </authorList>
    </citation>
    <scope>NUCLEOTIDE SEQUENCE</scope>
    <source>
        <strain evidence="1">CGMCC 1.15034</strain>
    </source>
</reference>
<evidence type="ECO:0000313" key="4">
    <source>
        <dbReference type="Proteomes" id="UP000625079"/>
    </source>
</evidence>
<protein>
    <submittedName>
        <fullName evidence="1">Uncharacterized protein</fullName>
    </submittedName>
</protein>
<reference evidence="2 3" key="2">
    <citation type="submission" date="2018-06" db="EMBL/GenBank/DDBJ databases">
        <title>Comparative genomics of rhizobia nodulating Arachis hypogaea in China.</title>
        <authorList>
            <person name="Li Y."/>
        </authorList>
    </citation>
    <scope>NUCLEOTIDE SEQUENCE [LARGE SCALE GENOMIC DNA]</scope>
    <source>
        <strain evidence="2 3">CCBAU 51658</strain>
        <plasmid evidence="2 3">unnamed</plasmid>
    </source>
</reference>